<protein>
    <submittedName>
        <fullName evidence="1">Uncharacterized protein</fullName>
    </submittedName>
</protein>
<gene>
    <name evidence="1" type="ORF">F1B92_05375</name>
</gene>
<dbReference type="RefSeq" id="WP_154570867.1">
    <property type="nucleotide sequence ID" value="NZ_VWSJ01000019.1"/>
</dbReference>
<dbReference type="EMBL" id="VWSJ01000019">
    <property type="protein sequence ID" value="MSN96600.1"/>
    <property type="molecule type" value="Genomic_DNA"/>
</dbReference>
<proteinExistence type="predicted"/>
<comment type="caution">
    <text evidence="1">The sequence shown here is derived from an EMBL/GenBank/DDBJ whole genome shotgun (WGS) entry which is preliminary data.</text>
</comment>
<dbReference type="Proteomes" id="UP000476338">
    <property type="component" value="Unassembled WGS sequence"/>
</dbReference>
<sequence length="448" mass="52334">MEIYYENLDELLKWDGLKVGFVASSKGMSINLVNHALYKNALNLVKLYDDFDLCEFNVVIISNDIDEIYLKKVWNKFDKYLQNGGILVNFASNHFDLIPGAKPYIQSPYSIKDRFIKESDFEIFKGVSEYDMNYRRGVKGFFNRGYIIPPLGSFCVLKDCYDECICYIDTKSSNGVIINTAGSCLLSYGIFENTTSRRMGINFLKFLQKIVSLDKNDIKYPEFEVAKYKELDNSENVHLKRLSDIKKNKSLKNAIITGGSNYHLNFFKNKNAKYENFFDKVIYQFDLENEDISKFDYLVIASRCSDEILSKSKEKLNEFTKNGGYIVSLGDSHSSYLPNIKWNDYPVNFWWWIMPGANMSLFPYENHELFKTLDLSDCKWHYHGGYIAPKGSEKILINEIGESIIYKYKNHYITSLDPDYHFGQGFMPKTELFFDRFIEWIEKDISKK</sequence>
<evidence type="ECO:0000313" key="1">
    <source>
        <dbReference type="EMBL" id="MSN96600.1"/>
    </source>
</evidence>
<evidence type="ECO:0000313" key="2">
    <source>
        <dbReference type="Proteomes" id="UP000476338"/>
    </source>
</evidence>
<organism evidence="1 2">
    <name type="scientific">Campylobacter portucalensis</name>
    <dbReference type="NCBI Taxonomy" id="2608384"/>
    <lineage>
        <taxon>Bacteria</taxon>
        <taxon>Pseudomonadati</taxon>
        <taxon>Campylobacterota</taxon>
        <taxon>Epsilonproteobacteria</taxon>
        <taxon>Campylobacterales</taxon>
        <taxon>Campylobacteraceae</taxon>
        <taxon>Campylobacter</taxon>
    </lineage>
</organism>
<keyword evidence="2" id="KW-1185">Reference proteome</keyword>
<name>A0A6L5WHE8_9BACT</name>
<reference evidence="1 2" key="1">
    <citation type="submission" date="2019-09" db="EMBL/GenBank/DDBJ databases">
        <authorList>
            <person name="Silva M."/>
            <person name="Pereira G."/>
            <person name="Lopes-Da-Costa L."/>
            <person name="Silva E."/>
        </authorList>
    </citation>
    <scope>NUCLEOTIDE SEQUENCE [LARGE SCALE GENOMIC DNA]</scope>
    <source>
        <strain evidence="1 2">FMV-PI01</strain>
    </source>
</reference>
<reference evidence="1 2" key="2">
    <citation type="submission" date="2020-03" db="EMBL/GenBank/DDBJ databases">
        <title>Campylobacter portucalensis sp. nov., a new species of Campylobacter isolated from the reproductive tract of bulls.</title>
        <authorList>
            <person name="Silva M.F."/>
            <person name="Pereira G."/>
            <person name="Carneiro C."/>
            <person name="Hemphill A."/>
            <person name="Mateus L."/>
            <person name="Lopes-Da-Costa L."/>
            <person name="Silva E."/>
        </authorList>
    </citation>
    <scope>NUCLEOTIDE SEQUENCE [LARGE SCALE GENOMIC DNA]</scope>
    <source>
        <strain evidence="1 2">FMV-PI01</strain>
    </source>
</reference>
<dbReference type="AlphaFoldDB" id="A0A6L5WHE8"/>
<accession>A0A6L5WHE8</accession>